<dbReference type="PROSITE" id="PS50937">
    <property type="entry name" value="HTH_MERR_2"/>
    <property type="match status" value="1"/>
</dbReference>
<organism evidence="6 7">
    <name type="scientific">Lactiplantibacillus plantarum</name>
    <name type="common">Lactobacillus plantarum</name>
    <dbReference type="NCBI Taxonomy" id="1590"/>
    <lineage>
        <taxon>Bacteria</taxon>
        <taxon>Bacillati</taxon>
        <taxon>Bacillota</taxon>
        <taxon>Bacilli</taxon>
        <taxon>Lactobacillales</taxon>
        <taxon>Lactobacillaceae</taxon>
        <taxon>Lactiplantibacillus</taxon>
    </lineage>
</organism>
<keyword evidence="2" id="KW-0805">Transcription regulation</keyword>
<dbReference type="SMART" id="SM00422">
    <property type="entry name" value="HTH_MERR"/>
    <property type="match status" value="1"/>
</dbReference>
<dbReference type="PATRIC" id="fig|1590.151.peg.2524"/>
<dbReference type="SUPFAM" id="SSF46955">
    <property type="entry name" value="Putative DNA-binding domain"/>
    <property type="match status" value="1"/>
</dbReference>
<dbReference type="PANTHER" id="PTHR30204:SF69">
    <property type="entry name" value="MERR-FAMILY TRANSCRIPTIONAL REGULATOR"/>
    <property type="match status" value="1"/>
</dbReference>
<keyword evidence="4" id="KW-0804">Transcription</keyword>
<dbReference type="GO" id="GO:0003677">
    <property type="term" value="F:DNA binding"/>
    <property type="evidence" value="ECO:0007669"/>
    <property type="project" value="UniProtKB-KW"/>
</dbReference>
<dbReference type="AlphaFoldDB" id="A0A0M0CEF8"/>
<evidence type="ECO:0000313" key="7">
    <source>
        <dbReference type="Proteomes" id="UP000094892"/>
    </source>
</evidence>
<sequence>MLTFKIPEQQHYFTTKEVTTITGMTKDALRYYEHLGILPDVQRNQYNYRQYSHKNLETLQLIKIFRDLDLDLSLLTPAHLALDGQAKVVAFKQYQQVIRDRIRHLEAIDQLLATKIDYFEHQSIDT</sequence>
<protein>
    <recommendedName>
        <fullName evidence="5">HTH merR-type domain-containing protein</fullName>
    </recommendedName>
</protein>
<dbReference type="InterPro" id="IPR009061">
    <property type="entry name" value="DNA-bd_dom_put_sf"/>
</dbReference>
<accession>A0A0M0CEF8</accession>
<evidence type="ECO:0000256" key="1">
    <source>
        <dbReference type="ARBA" id="ARBA00022491"/>
    </source>
</evidence>
<dbReference type="Gene3D" id="1.10.1660.10">
    <property type="match status" value="1"/>
</dbReference>
<evidence type="ECO:0000256" key="2">
    <source>
        <dbReference type="ARBA" id="ARBA00023015"/>
    </source>
</evidence>
<dbReference type="EMBL" id="MCOL01000001">
    <property type="protein sequence ID" value="ODO62793.1"/>
    <property type="molecule type" value="Genomic_DNA"/>
</dbReference>
<dbReference type="InterPro" id="IPR000551">
    <property type="entry name" value="MerR-type_HTH_dom"/>
</dbReference>
<evidence type="ECO:0000313" key="6">
    <source>
        <dbReference type="EMBL" id="ODO62793.1"/>
    </source>
</evidence>
<keyword evidence="1" id="KW-0678">Repressor</keyword>
<dbReference type="Pfam" id="PF13411">
    <property type="entry name" value="MerR_1"/>
    <property type="match status" value="1"/>
</dbReference>
<gene>
    <name evidence="6" type="ORF">LPJSA22_02811</name>
</gene>
<dbReference type="Proteomes" id="UP000094892">
    <property type="component" value="Unassembled WGS sequence"/>
</dbReference>
<dbReference type="GeneID" id="89670257"/>
<dbReference type="InterPro" id="IPR047057">
    <property type="entry name" value="MerR_fam"/>
</dbReference>
<proteinExistence type="predicted"/>
<dbReference type="PANTHER" id="PTHR30204">
    <property type="entry name" value="REDOX-CYCLING DRUG-SENSING TRANSCRIPTIONAL ACTIVATOR SOXR"/>
    <property type="match status" value="1"/>
</dbReference>
<feature type="domain" description="HTH merR-type" evidence="5">
    <location>
        <begin position="12"/>
        <end position="84"/>
    </location>
</feature>
<keyword evidence="3" id="KW-0238">DNA-binding</keyword>
<evidence type="ECO:0000259" key="5">
    <source>
        <dbReference type="PROSITE" id="PS50937"/>
    </source>
</evidence>
<dbReference type="GO" id="GO:0003700">
    <property type="term" value="F:DNA-binding transcription factor activity"/>
    <property type="evidence" value="ECO:0007669"/>
    <property type="project" value="InterPro"/>
</dbReference>
<dbReference type="RefSeq" id="WP_016511877.1">
    <property type="nucleotide sequence ID" value="NZ_AP028145.1"/>
</dbReference>
<name>A0A0M0CEF8_LACPN</name>
<evidence type="ECO:0000256" key="4">
    <source>
        <dbReference type="ARBA" id="ARBA00023163"/>
    </source>
</evidence>
<comment type="caution">
    <text evidence="6">The sequence shown here is derived from an EMBL/GenBank/DDBJ whole genome shotgun (WGS) entry which is preliminary data.</text>
</comment>
<evidence type="ECO:0000256" key="3">
    <source>
        <dbReference type="ARBA" id="ARBA00023125"/>
    </source>
</evidence>
<reference evidence="6 7" key="1">
    <citation type="submission" date="2016-08" db="EMBL/GenBank/DDBJ databases">
        <title>Genome sequencing of Lactobacillus plantarum JSA22, isolated from fermented soybean paste.</title>
        <authorList>
            <person name="Choi H.S."/>
        </authorList>
    </citation>
    <scope>NUCLEOTIDE SEQUENCE [LARGE SCALE GENOMIC DNA]</scope>
    <source>
        <strain evidence="6 7">JSA22</strain>
    </source>
</reference>